<evidence type="ECO:0000313" key="4">
    <source>
        <dbReference type="Proteomes" id="UP000287188"/>
    </source>
</evidence>
<comment type="caution">
    <text evidence="3">The sequence shown here is derived from an EMBL/GenBank/DDBJ whole genome shotgun (WGS) entry which is preliminary data.</text>
</comment>
<keyword evidence="3" id="KW-0378">Hydrolase</keyword>
<feature type="domain" description="Amidohydrolase-related" evidence="2">
    <location>
        <begin position="40"/>
        <end position="285"/>
    </location>
</feature>
<dbReference type="OrthoDB" id="9771932at2"/>
<name>A0A402ASL2_9CHLR</name>
<dbReference type="PANTHER" id="PTHR21240:SF19">
    <property type="entry name" value="CATALYTIC_ HYDROLASE"/>
    <property type="match status" value="1"/>
</dbReference>
<gene>
    <name evidence="3" type="ORF">KDK_58890</name>
</gene>
<proteinExistence type="predicted"/>
<dbReference type="AlphaFoldDB" id="A0A402ASL2"/>
<dbReference type="PANTHER" id="PTHR21240">
    <property type="entry name" value="2-AMINO-3-CARBOXYLMUCONATE-6-SEMIALDEHYDE DECARBOXYLASE"/>
    <property type="match status" value="1"/>
</dbReference>
<dbReference type="RefSeq" id="WP_126554620.1">
    <property type="nucleotide sequence ID" value="NZ_BIFS01000002.1"/>
</dbReference>
<dbReference type="GO" id="GO:0016787">
    <property type="term" value="F:hydrolase activity"/>
    <property type="evidence" value="ECO:0007669"/>
    <property type="project" value="UniProtKB-KW"/>
</dbReference>
<keyword evidence="4" id="KW-1185">Reference proteome</keyword>
<dbReference type="SUPFAM" id="SSF51556">
    <property type="entry name" value="Metallo-dependent hydrolases"/>
    <property type="match status" value="1"/>
</dbReference>
<dbReference type="EMBL" id="BIFS01000002">
    <property type="protein sequence ID" value="GCE22089.1"/>
    <property type="molecule type" value="Genomic_DNA"/>
</dbReference>
<accession>A0A402ASL2</accession>
<reference evidence="4" key="1">
    <citation type="submission" date="2018-12" db="EMBL/GenBank/DDBJ databases">
        <title>Tengunoibacter tsumagoiensis gen. nov., sp. nov., Dictyobacter kobayashii sp. nov., D. alpinus sp. nov., and D. joshuensis sp. nov. and description of Dictyobacteraceae fam. nov. within the order Ktedonobacterales isolated from Tengu-no-mugimeshi.</title>
        <authorList>
            <person name="Wang C.M."/>
            <person name="Zheng Y."/>
            <person name="Sakai Y."/>
            <person name="Toyoda A."/>
            <person name="Minakuchi Y."/>
            <person name="Abe K."/>
            <person name="Yokota A."/>
            <person name="Yabe S."/>
        </authorList>
    </citation>
    <scope>NUCLEOTIDE SEQUENCE [LARGE SCALE GENOMIC DNA]</scope>
    <source>
        <strain evidence="4">Uno11</strain>
    </source>
</reference>
<organism evidence="3 4">
    <name type="scientific">Dictyobacter kobayashii</name>
    <dbReference type="NCBI Taxonomy" id="2014872"/>
    <lineage>
        <taxon>Bacteria</taxon>
        <taxon>Bacillati</taxon>
        <taxon>Chloroflexota</taxon>
        <taxon>Ktedonobacteria</taxon>
        <taxon>Ktedonobacterales</taxon>
        <taxon>Dictyobacteraceae</taxon>
        <taxon>Dictyobacter</taxon>
    </lineage>
</organism>
<evidence type="ECO:0000313" key="3">
    <source>
        <dbReference type="EMBL" id="GCE22089.1"/>
    </source>
</evidence>
<dbReference type="GO" id="GO:0016831">
    <property type="term" value="F:carboxy-lyase activity"/>
    <property type="evidence" value="ECO:0007669"/>
    <property type="project" value="InterPro"/>
</dbReference>
<dbReference type="Gene3D" id="3.20.20.140">
    <property type="entry name" value="Metal-dependent hydrolases"/>
    <property type="match status" value="1"/>
</dbReference>
<evidence type="ECO:0000256" key="1">
    <source>
        <dbReference type="ARBA" id="ARBA00023239"/>
    </source>
</evidence>
<dbReference type="CDD" id="cd01292">
    <property type="entry name" value="metallo-dependent_hydrolases"/>
    <property type="match status" value="1"/>
</dbReference>
<evidence type="ECO:0000259" key="2">
    <source>
        <dbReference type="Pfam" id="PF04909"/>
    </source>
</evidence>
<dbReference type="Pfam" id="PF04909">
    <property type="entry name" value="Amidohydro_2"/>
    <property type="match status" value="1"/>
</dbReference>
<dbReference type="Proteomes" id="UP000287188">
    <property type="component" value="Unassembled WGS sequence"/>
</dbReference>
<protein>
    <submittedName>
        <fullName evidence="3">Amidohydrolase</fullName>
    </submittedName>
</protein>
<dbReference type="InterPro" id="IPR006680">
    <property type="entry name" value="Amidohydro-rel"/>
</dbReference>
<dbReference type="InterPro" id="IPR032466">
    <property type="entry name" value="Metal_Hydrolase"/>
</dbReference>
<sequence>MIIDSHCHAGEYLKHFPESFATGMMASIHKPPEAITTSIPQLLAEMDAAHIDQAFLLAFDAQRTLGAKVPNEYVAEICRRYPDRFIGFGSVDGMHPDAAETVHYFVHELHLRGLKIAPAYLRLSPADPCWYGAFSAAQEAGIPVLVHVGTTPAKDAAKQYFSPTLMAKAAQDFPRLNFIMAHMGTPWVTQCIDLMVKHPNLYADLSIFGWYQSINTVAKTLETARQRGVLQRILWGTDQPWGPLGVFKERMERLRNDTELFPQGQPLTDEEWTNIMGKTALRLLPAQL</sequence>
<keyword evidence="1" id="KW-0456">Lyase</keyword>
<dbReference type="InterPro" id="IPR032465">
    <property type="entry name" value="ACMSD"/>
</dbReference>